<dbReference type="EMBL" id="JADBEK010000001">
    <property type="protein sequence ID" value="MBE1583755.1"/>
    <property type="molecule type" value="Genomic_DNA"/>
</dbReference>
<dbReference type="InterPro" id="IPR029062">
    <property type="entry name" value="Class_I_gatase-like"/>
</dbReference>
<protein>
    <submittedName>
        <fullName evidence="1">Cobyrinic acid a,c-diamide synthase</fullName>
    </submittedName>
</protein>
<dbReference type="InterPro" id="IPR004484">
    <property type="entry name" value="CbiA/CobB_synth"/>
</dbReference>
<dbReference type="PANTHER" id="PTHR43873:SF1">
    <property type="entry name" value="COBYRINATE A,C-DIAMIDE SYNTHASE"/>
    <property type="match status" value="1"/>
</dbReference>
<evidence type="ECO:0000313" key="2">
    <source>
        <dbReference type="Proteomes" id="UP000633509"/>
    </source>
</evidence>
<evidence type="ECO:0000313" key="1">
    <source>
        <dbReference type="EMBL" id="MBE1583755.1"/>
    </source>
</evidence>
<dbReference type="SUPFAM" id="SSF52317">
    <property type="entry name" value="Class I glutamine amidotransferase-like"/>
    <property type="match status" value="1"/>
</dbReference>
<dbReference type="PANTHER" id="PTHR43873">
    <property type="entry name" value="COBYRINATE A,C-DIAMIDE SYNTHASE"/>
    <property type="match status" value="1"/>
</dbReference>
<proteinExistence type="predicted"/>
<gene>
    <name evidence="1" type="ORF">H4W80_002013</name>
</gene>
<comment type="caution">
    <text evidence="1">The sequence shown here is derived from an EMBL/GenBank/DDBJ whole genome shotgun (WGS) entry which is preliminary data.</text>
</comment>
<dbReference type="PROSITE" id="PS51274">
    <property type="entry name" value="GATASE_COBBQ"/>
    <property type="match status" value="1"/>
</dbReference>
<keyword evidence="2" id="KW-1185">Reference proteome</keyword>
<sequence>MPGRARMTPRLTLGYRDAVALRRSPLTEPGERFRGHEFHRTAVEYAGEPLFRWERGADGFGDALVTASYLHLHWAGQPMTAQRLVSSSRSPSVLR</sequence>
<organism evidence="1 2">
    <name type="scientific">Nonomuraea angiospora</name>
    <dbReference type="NCBI Taxonomy" id="46172"/>
    <lineage>
        <taxon>Bacteria</taxon>
        <taxon>Bacillati</taxon>
        <taxon>Actinomycetota</taxon>
        <taxon>Actinomycetes</taxon>
        <taxon>Streptosporangiales</taxon>
        <taxon>Streptosporangiaceae</taxon>
        <taxon>Nonomuraea</taxon>
    </lineage>
</organism>
<reference evidence="1 2" key="1">
    <citation type="submission" date="2020-10" db="EMBL/GenBank/DDBJ databases">
        <title>Sequencing the genomes of 1000 actinobacteria strains.</title>
        <authorList>
            <person name="Klenk H.-P."/>
        </authorList>
    </citation>
    <scope>NUCLEOTIDE SEQUENCE [LARGE SCALE GENOMIC DNA]</scope>
    <source>
        <strain evidence="1 2">DSM 43173</strain>
    </source>
</reference>
<accession>A0ABR9LTR5</accession>
<dbReference type="Proteomes" id="UP000633509">
    <property type="component" value="Unassembled WGS sequence"/>
</dbReference>
<name>A0ABR9LTR5_9ACTN</name>